<name>A0ACB1AKW4_MELEN</name>
<keyword evidence="2" id="KW-1185">Reference proteome</keyword>
<organism evidence="1 2">
    <name type="scientific">Meloidogyne enterolobii</name>
    <name type="common">Root-knot nematode worm</name>
    <name type="synonym">Meloidogyne mayaguensis</name>
    <dbReference type="NCBI Taxonomy" id="390850"/>
    <lineage>
        <taxon>Eukaryota</taxon>
        <taxon>Metazoa</taxon>
        <taxon>Ecdysozoa</taxon>
        <taxon>Nematoda</taxon>
        <taxon>Chromadorea</taxon>
        <taxon>Rhabditida</taxon>
        <taxon>Tylenchina</taxon>
        <taxon>Tylenchomorpha</taxon>
        <taxon>Tylenchoidea</taxon>
        <taxon>Meloidogynidae</taxon>
        <taxon>Meloidogyninae</taxon>
        <taxon>Meloidogyne</taxon>
    </lineage>
</organism>
<accession>A0ACB1AKW4</accession>
<reference evidence="1" key="1">
    <citation type="submission" date="2023-11" db="EMBL/GenBank/DDBJ databases">
        <authorList>
            <person name="Poullet M."/>
        </authorList>
    </citation>
    <scope>NUCLEOTIDE SEQUENCE</scope>
    <source>
        <strain evidence="1">E1834</strain>
    </source>
</reference>
<gene>
    <name evidence="1" type="ORF">MENTE1834_LOCUS39262</name>
</gene>
<comment type="caution">
    <text evidence="1">The sequence shown here is derived from an EMBL/GenBank/DDBJ whole genome shotgun (WGS) entry which is preliminary data.</text>
</comment>
<dbReference type="Proteomes" id="UP001497535">
    <property type="component" value="Unassembled WGS sequence"/>
</dbReference>
<dbReference type="EMBL" id="CAVMJV010000088">
    <property type="protein sequence ID" value="CAK5091424.1"/>
    <property type="molecule type" value="Genomic_DNA"/>
</dbReference>
<evidence type="ECO:0000313" key="1">
    <source>
        <dbReference type="EMBL" id="CAK5091424.1"/>
    </source>
</evidence>
<protein>
    <submittedName>
        <fullName evidence="1">Uncharacterized protein</fullName>
    </submittedName>
</protein>
<evidence type="ECO:0000313" key="2">
    <source>
        <dbReference type="Proteomes" id="UP001497535"/>
    </source>
</evidence>
<sequence>MILMGPCWLRLREIMIFTDCAVLSHVLLLICSRSELLATAAVATFSERLNKQQITIDIDSALFYNKSLIQNLESKIECFTATPLVVLSLPHQNNFISLH</sequence>
<proteinExistence type="predicted"/>